<name>A0A1B1N2H8_9BACL</name>
<keyword evidence="3" id="KW-1185">Reference proteome</keyword>
<dbReference type="KEGG" id="pyg:AWM70_14345"/>
<dbReference type="InterPro" id="IPR035903">
    <property type="entry name" value="HesB-like_dom_sf"/>
</dbReference>
<dbReference type="GO" id="GO:0005506">
    <property type="term" value="F:iron ion binding"/>
    <property type="evidence" value="ECO:0007669"/>
    <property type="project" value="TreeGrafter"/>
</dbReference>
<dbReference type="Proteomes" id="UP000092573">
    <property type="component" value="Chromosome"/>
</dbReference>
<organism evidence="2 3">
    <name type="scientific">Paenibacillus yonginensis</name>
    <dbReference type="NCBI Taxonomy" id="1462996"/>
    <lineage>
        <taxon>Bacteria</taxon>
        <taxon>Bacillati</taxon>
        <taxon>Bacillota</taxon>
        <taxon>Bacilli</taxon>
        <taxon>Bacillales</taxon>
        <taxon>Paenibacillaceae</taxon>
        <taxon>Paenibacillus</taxon>
    </lineage>
</organism>
<evidence type="ECO:0000313" key="2">
    <source>
        <dbReference type="EMBL" id="ANS75630.1"/>
    </source>
</evidence>
<gene>
    <name evidence="2" type="ORF">AWM70_14345</name>
</gene>
<dbReference type="OrthoDB" id="9801228at2"/>
<dbReference type="PROSITE" id="PS01152">
    <property type="entry name" value="HESB"/>
    <property type="match status" value="1"/>
</dbReference>
<dbReference type="AlphaFoldDB" id="A0A1B1N2H8"/>
<accession>A0A1B1N2H8</accession>
<dbReference type="GO" id="GO:0051537">
    <property type="term" value="F:2 iron, 2 sulfur cluster binding"/>
    <property type="evidence" value="ECO:0007669"/>
    <property type="project" value="TreeGrafter"/>
</dbReference>
<dbReference type="NCBIfam" id="TIGR00049">
    <property type="entry name" value="iron-sulfur cluster assembly accessory protein"/>
    <property type="match status" value="1"/>
</dbReference>
<reference evidence="2 3" key="1">
    <citation type="submission" date="2016-01" db="EMBL/GenBank/DDBJ databases">
        <title>Complete Genome Sequence of Paenibacillus yonginensis DCY84, a novel Plant Growth-Promoting Bacteria with Elicitation of Induced Systemic Resistance.</title>
        <authorList>
            <person name="Kim Y.J."/>
            <person name="Yang D.C."/>
            <person name="Sukweenadhi J."/>
        </authorList>
    </citation>
    <scope>NUCLEOTIDE SEQUENCE [LARGE SCALE GENOMIC DNA]</scope>
    <source>
        <strain evidence="2 3">DCY84</strain>
    </source>
</reference>
<dbReference type="InterPro" id="IPR016092">
    <property type="entry name" value="ATAP"/>
</dbReference>
<dbReference type="SUPFAM" id="SSF89360">
    <property type="entry name" value="HesB-like domain"/>
    <property type="match status" value="1"/>
</dbReference>
<dbReference type="PANTHER" id="PTHR43011:SF1">
    <property type="entry name" value="IRON-SULFUR CLUSTER ASSEMBLY 2 HOMOLOG, MITOCHONDRIAL"/>
    <property type="match status" value="1"/>
</dbReference>
<evidence type="ECO:0000259" key="1">
    <source>
        <dbReference type="Pfam" id="PF01521"/>
    </source>
</evidence>
<protein>
    <recommendedName>
        <fullName evidence="1">Core domain-containing protein</fullName>
    </recommendedName>
</protein>
<dbReference type="EMBL" id="CP014167">
    <property type="protein sequence ID" value="ANS75630.1"/>
    <property type="molecule type" value="Genomic_DNA"/>
</dbReference>
<dbReference type="PANTHER" id="PTHR43011">
    <property type="entry name" value="IRON-SULFUR CLUSTER ASSEMBLY 2 HOMOLOG, MITOCHONDRIAL"/>
    <property type="match status" value="1"/>
</dbReference>
<evidence type="ECO:0000313" key="3">
    <source>
        <dbReference type="Proteomes" id="UP000092573"/>
    </source>
</evidence>
<dbReference type="Pfam" id="PF01521">
    <property type="entry name" value="Fe-S_biosyn"/>
    <property type="match status" value="1"/>
</dbReference>
<dbReference type="Gene3D" id="2.60.300.12">
    <property type="entry name" value="HesB-like domain"/>
    <property type="match status" value="1"/>
</dbReference>
<dbReference type="GO" id="GO:0016226">
    <property type="term" value="P:iron-sulfur cluster assembly"/>
    <property type="evidence" value="ECO:0007669"/>
    <property type="project" value="InterPro"/>
</dbReference>
<dbReference type="InterPro" id="IPR017870">
    <property type="entry name" value="FeS_cluster_insertion_CS"/>
</dbReference>
<dbReference type="GO" id="GO:0051539">
    <property type="term" value="F:4 iron, 4 sulfur cluster binding"/>
    <property type="evidence" value="ECO:0007669"/>
    <property type="project" value="TreeGrafter"/>
</dbReference>
<dbReference type="RefSeq" id="WP_068697476.1">
    <property type="nucleotide sequence ID" value="NZ_CP014167.1"/>
</dbReference>
<dbReference type="STRING" id="1462996.AWM70_14345"/>
<dbReference type="InterPro" id="IPR000361">
    <property type="entry name" value="ATAP_core_dom"/>
</dbReference>
<feature type="domain" description="Core" evidence="1">
    <location>
        <begin position="2"/>
        <end position="102"/>
    </location>
</feature>
<proteinExistence type="predicted"/>
<sequence length="118" mass="12900">MINISDTALDRIKSTLAEQENPDLFLRVGVNPGGCSGFSYAMGFDDQESDRDVFMEVSGLKVVVDKSDLRYLNGLKIDFEETGMSGGFTIDNPNAIASCGCGQSFKMRDEEGRPEVCE</sequence>